<protein>
    <submittedName>
        <fullName evidence="6">VIT1/CCC1 transporter family protein</fullName>
    </submittedName>
</protein>
<dbReference type="EMBL" id="JAHQCW010000041">
    <property type="protein sequence ID" value="MBU9738770.1"/>
    <property type="molecule type" value="Genomic_DNA"/>
</dbReference>
<evidence type="ECO:0000313" key="7">
    <source>
        <dbReference type="Proteomes" id="UP000712157"/>
    </source>
</evidence>
<dbReference type="InterPro" id="IPR008217">
    <property type="entry name" value="Ccc1_fam"/>
</dbReference>
<feature type="transmembrane region" description="Helical" evidence="5">
    <location>
        <begin position="255"/>
        <end position="276"/>
    </location>
</feature>
<evidence type="ECO:0000256" key="5">
    <source>
        <dbReference type="SAM" id="Phobius"/>
    </source>
</evidence>
<organism evidence="6 7">
    <name type="scientific">Diplocloster agilis</name>
    <dbReference type="NCBI Taxonomy" id="2850323"/>
    <lineage>
        <taxon>Bacteria</taxon>
        <taxon>Bacillati</taxon>
        <taxon>Bacillota</taxon>
        <taxon>Clostridia</taxon>
        <taxon>Lachnospirales</taxon>
        <taxon>Lachnospiraceae</taxon>
        <taxon>Diplocloster</taxon>
    </lineage>
</organism>
<keyword evidence="3 5" id="KW-1133">Transmembrane helix</keyword>
<proteinExistence type="predicted"/>
<evidence type="ECO:0000256" key="3">
    <source>
        <dbReference type="ARBA" id="ARBA00022989"/>
    </source>
</evidence>
<dbReference type="InterPro" id="IPR012347">
    <property type="entry name" value="Ferritin-like"/>
</dbReference>
<sequence length="284" mass="31667">MAALKTMQQNELTESETYRAIASRMKDSKNKDVLLRLAAEEKRHYELWKKYTGVEMKPQRFKVWWRKLLTILLGFTFVIKLMEKGEEGAQVTYEELENEVPESALIQDQENAHENALMSMLDEERLQYVGSMVLGMNDALVELTGTLAGLSLAMQNTRIIALSGLITGISATLSMASSEFLSAKSEGNENALKSCIYTGIAYLITVTLLILPYLIFPPQAWIWALATMLVTVVVIIAAFNYYIAVAKDLSFKRRFGEMACISLGVAVLSFAVGLIVKNVLGVDM</sequence>
<dbReference type="SUPFAM" id="SSF47240">
    <property type="entry name" value="Ferritin-like"/>
    <property type="match status" value="1"/>
</dbReference>
<reference evidence="6" key="1">
    <citation type="submission" date="2021-06" db="EMBL/GenBank/DDBJ databases">
        <title>Description of novel taxa of the family Lachnospiraceae.</title>
        <authorList>
            <person name="Chaplin A.V."/>
            <person name="Sokolova S.R."/>
            <person name="Pikina A.P."/>
            <person name="Korzhanova M."/>
            <person name="Belova V."/>
            <person name="Korostin D."/>
            <person name="Efimov B.A."/>
        </authorList>
    </citation>
    <scope>NUCLEOTIDE SEQUENCE</scope>
    <source>
        <strain evidence="6">ASD5720</strain>
    </source>
</reference>
<dbReference type="AlphaFoldDB" id="A0A949K0Q6"/>
<evidence type="ECO:0000256" key="1">
    <source>
        <dbReference type="ARBA" id="ARBA00004127"/>
    </source>
</evidence>
<dbReference type="Gene3D" id="1.20.1260.10">
    <property type="match status" value="1"/>
</dbReference>
<feature type="transmembrane region" description="Helical" evidence="5">
    <location>
        <begin position="159"/>
        <end position="183"/>
    </location>
</feature>
<feature type="transmembrane region" description="Helical" evidence="5">
    <location>
        <begin position="221"/>
        <end position="243"/>
    </location>
</feature>
<comment type="subcellular location">
    <subcellularLocation>
        <location evidence="1">Endomembrane system</location>
        <topology evidence="1">Multi-pass membrane protein</topology>
    </subcellularLocation>
</comment>
<keyword evidence="2 5" id="KW-0812">Transmembrane</keyword>
<dbReference type="Proteomes" id="UP000712157">
    <property type="component" value="Unassembled WGS sequence"/>
</dbReference>
<evidence type="ECO:0000313" key="6">
    <source>
        <dbReference type="EMBL" id="MBU9738770.1"/>
    </source>
</evidence>
<dbReference type="GO" id="GO:0030026">
    <property type="term" value="P:intracellular manganese ion homeostasis"/>
    <property type="evidence" value="ECO:0007669"/>
    <property type="project" value="InterPro"/>
</dbReference>
<keyword evidence="4 5" id="KW-0472">Membrane</keyword>
<comment type="caution">
    <text evidence="6">The sequence shown here is derived from an EMBL/GenBank/DDBJ whole genome shotgun (WGS) entry which is preliminary data.</text>
</comment>
<evidence type="ECO:0000256" key="4">
    <source>
        <dbReference type="ARBA" id="ARBA00023136"/>
    </source>
</evidence>
<dbReference type="GO" id="GO:0012505">
    <property type="term" value="C:endomembrane system"/>
    <property type="evidence" value="ECO:0007669"/>
    <property type="project" value="UniProtKB-SubCell"/>
</dbReference>
<dbReference type="InterPro" id="IPR009078">
    <property type="entry name" value="Ferritin-like_SF"/>
</dbReference>
<accession>A0A949K0Q6</accession>
<keyword evidence="7" id="KW-1185">Reference proteome</keyword>
<dbReference type="CDD" id="cd01044">
    <property type="entry name" value="Ferritin_CCC1_N"/>
    <property type="match status" value="1"/>
</dbReference>
<feature type="transmembrane region" description="Helical" evidence="5">
    <location>
        <begin position="64"/>
        <end position="82"/>
    </location>
</feature>
<name>A0A949K0Q6_9FIRM</name>
<dbReference type="CDD" id="cd02431">
    <property type="entry name" value="Ferritin_CCC1_C"/>
    <property type="match status" value="1"/>
</dbReference>
<dbReference type="GO" id="GO:0005384">
    <property type="term" value="F:manganese ion transmembrane transporter activity"/>
    <property type="evidence" value="ECO:0007669"/>
    <property type="project" value="InterPro"/>
</dbReference>
<dbReference type="InterPro" id="IPR039376">
    <property type="entry name" value="Ferritin_CCC1_N"/>
</dbReference>
<evidence type="ECO:0000256" key="2">
    <source>
        <dbReference type="ARBA" id="ARBA00022692"/>
    </source>
</evidence>
<gene>
    <name evidence="6" type="ORF">KTH89_19695</name>
</gene>
<dbReference type="Pfam" id="PF01988">
    <property type="entry name" value="VIT1"/>
    <property type="match status" value="1"/>
</dbReference>
<feature type="transmembrane region" description="Helical" evidence="5">
    <location>
        <begin position="195"/>
        <end position="215"/>
    </location>
</feature>